<feature type="region of interest" description="Disordered" evidence="1">
    <location>
        <begin position="93"/>
        <end position="124"/>
    </location>
</feature>
<accession>A0A5D3BMG8</accession>
<evidence type="ECO:0000256" key="1">
    <source>
        <dbReference type="SAM" id="MobiDB-lite"/>
    </source>
</evidence>
<reference evidence="2 3" key="1">
    <citation type="submission" date="2019-08" db="EMBL/GenBank/DDBJ databases">
        <title>Draft genome sequences of two oriental melons (Cucumis melo L. var makuwa).</title>
        <authorList>
            <person name="Kwon S.-Y."/>
        </authorList>
    </citation>
    <scope>NUCLEOTIDE SEQUENCE [LARGE SCALE GENOMIC DNA]</scope>
    <source>
        <strain evidence="3">cv. Chang Bougi</strain>
        <tissue evidence="2">Leaf</tissue>
    </source>
</reference>
<feature type="compositionally biased region" description="Gly residues" evidence="1">
    <location>
        <begin position="99"/>
        <end position="109"/>
    </location>
</feature>
<evidence type="ECO:0000313" key="3">
    <source>
        <dbReference type="Proteomes" id="UP000321947"/>
    </source>
</evidence>
<comment type="caution">
    <text evidence="2">The sequence shown here is derived from an EMBL/GenBank/DDBJ whole genome shotgun (WGS) entry which is preliminary data.</text>
</comment>
<keyword evidence="2" id="KW-0645">Protease</keyword>
<name>A0A5D3BMG8_CUCMM</name>
<dbReference type="GO" id="GO:0008233">
    <property type="term" value="F:peptidase activity"/>
    <property type="evidence" value="ECO:0007669"/>
    <property type="project" value="UniProtKB-KW"/>
</dbReference>
<protein>
    <submittedName>
        <fullName evidence="2">Gag protease polyprotein</fullName>
    </submittedName>
</protein>
<evidence type="ECO:0000313" key="2">
    <source>
        <dbReference type="EMBL" id="TYJ99911.1"/>
    </source>
</evidence>
<proteinExistence type="predicted"/>
<gene>
    <name evidence="2" type="ORF">E5676_scaffold701G00300</name>
</gene>
<feature type="region of interest" description="Disordered" evidence="1">
    <location>
        <begin position="1"/>
        <end position="20"/>
    </location>
</feature>
<sequence>MIRYHSSDSTGSSQPDRLSASSAYATDQFVIGVPLGHRRPDFVPTGSHVTRVRERASSWVRARASWRATRSDRVGIRAQCSRFCRLAYDENMSPRRGARQGGGRGGRGAGRIQPEEQPAVQAANPNAPVTQADLAAMKQRYQDMLQAALAPFLAAQQIQAAPVQAHTVPPPTLVGAQL</sequence>
<dbReference type="Proteomes" id="UP000321947">
    <property type="component" value="Unassembled WGS sequence"/>
</dbReference>
<feature type="compositionally biased region" description="Polar residues" evidence="1">
    <location>
        <begin position="7"/>
        <end position="20"/>
    </location>
</feature>
<keyword evidence="2" id="KW-0378">Hydrolase</keyword>
<organism evidence="2 3">
    <name type="scientific">Cucumis melo var. makuwa</name>
    <name type="common">Oriental melon</name>
    <dbReference type="NCBI Taxonomy" id="1194695"/>
    <lineage>
        <taxon>Eukaryota</taxon>
        <taxon>Viridiplantae</taxon>
        <taxon>Streptophyta</taxon>
        <taxon>Embryophyta</taxon>
        <taxon>Tracheophyta</taxon>
        <taxon>Spermatophyta</taxon>
        <taxon>Magnoliopsida</taxon>
        <taxon>eudicotyledons</taxon>
        <taxon>Gunneridae</taxon>
        <taxon>Pentapetalae</taxon>
        <taxon>rosids</taxon>
        <taxon>fabids</taxon>
        <taxon>Cucurbitales</taxon>
        <taxon>Cucurbitaceae</taxon>
        <taxon>Benincaseae</taxon>
        <taxon>Cucumis</taxon>
    </lineage>
</organism>
<dbReference type="AlphaFoldDB" id="A0A5D3BMG8"/>
<dbReference type="GO" id="GO:0006508">
    <property type="term" value="P:proteolysis"/>
    <property type="evidence" value="ECO:0007669"/>
    <property type="project" value="UniProtKB-KW"/>
</dbReference>
<dbReference type="EMBL" id="SSTD01017387">
    <property type="protein sequence ID" value="TYJ99911.1"/>
    <property type="molecule type" value="Genomic_DNA"/>
</dbReference>